<proteinExistence type="predicted"/>
<dbReference type="AlphaFoldDB" id="A0A448V735"/>
<gene>
    <name evidence="1" type="ORF">NCTC12905_01235</name>
</gene>
<protein>
    <submittedName>
        <fullName evidence="1">Uncharacterized protein</fullName>
    </submittedName>
</protein>
<name>A0A448V735_BARVI</name>
<evidence type="ECO:0000313" key="2">
    <source>
        <dbReference type="Proteomes" id="UP000274201"/>
    </source>
</evidence>
<accession>A0A448V735</accession>
<dbReference type="Proteomes" id="UP000274201">
    <property type="component" value="Chromosome"/>
</dbReference>
<dbReference type="EMBL" id="LR134529">
    <property type="protein sequence ID" value="VEJ45573.1"/>
    <property type="molecule type" value="Genomic_DNA"/>
</dbReference>
<sequence length="86" mass="9568">MSISCGFRGRCFVVKFIVSLGDSEGKILRLCGKSASMDKQIIVGKIVEILDKRYGYQEKLVNSSLKNFTLYCSHGLIDGCFFNTSC</sequence>
<reference evidence="1 2" key="1">
    <citation type="submission" date="2018-12" db="EMBL/GenBank/DDBJ databases">
        <authorList>
            <consortium name="Pathogen Informatics"/>
        </authorList>
    </citation>
    <scope>NUCLEOTIDE SEQUENCE [LARGE SCALE GENOMIC DNA]</scope>
    <source>
        <strain evidence="1 2">NCTC12905</strain>
    </source>
</reference>
<evidence type="ECO:0000313" key="1">
    <source>
        <dbReference type="EMBL" id="VEJ45573.1"/>
    </source>
</evidence>
<organism evidence="1 2">
    <name type="scientific">Bartonella vinsonii</name>
    <name type="common">Rochalimaea vinsonii</name>
    <dbReference type="NCBI Taxonomy" id="33047"/>
    <lineage>
        <taxon>Bacteria</taxon>
        <taxon>Pseudomonadati</taxon>
        <taxon>Pseudomonadota</taxon>
        <taxon>Alphaproteobacteria</taxon>
        <taxon>Hyphomicrobiales</taxon>
        <taxon>Bartonellaceae</taxon>
        <taxon>Bartonella</taxon>
    </lineage>
</organism>